<dbReference type="OMA" id="DAPECLL"/>
<proteinExistence type="predicted"/>
<gene>
    <name evidence="1" type="ORF">Tc00.1047053506725.80</name>
</gene>
<dbReference type="AlphaFoldDB" id="Q4D959"/>
<dbReference type="GeneID" id="3541801"/>
<dbReference type="EMBL" id="AAHK01000791">
    <property type="protein sequence ID" value="EAN89068.1"/>
    <property type="molecule type" value="Genomic_DNA"/>
</dbReference>
<reference evidence="1 2" key="1">
    <citation type="journal article" date="2005" name="Science">
        <title>The genome sequence of Trypanosoma cruzi, etiologic agent of Chagas disease.</title>
        <authorList>
            <person name="El-Sayed N.M."/>
            <person name="Myler P.J."/>
            <person name="Bartholomeu D.C."/>
            <person name="Nilsson D."/>
            <person name="Aggarwal G."/>
            <person name="Tran A.N."/>
            <person name="Ghedin E."/>
            <person name="Worthey E.A."/>
            <person name="Delcher A.L."/>
            <person name="Blandin G."/>
            <person name="Westenberger S.J."/>
            <person name="Caler E."/>
            <person name="Cerqueira G.C."/>
            <person name="Branche C."/>
            <person name="Haas B."/>
            <person name="Anupama A."/>
            <person name="Arner E."/>
            <person name="Aslund L."/>
            <person name="Attipoe P."/>
            <person name="Bontempi E."/>
            <person name="Bringaud F."/>
            <person name="Burton P."/>
            <person name="Cadag E."/>
            <person name="Campbell D.A."/>
            <person name="Carrington M."/>
            <person name="Crabtree J."/>
            <person name="Darban H."/>
            <person name="da Silveira J.F."/>
            <person name="de Jong P."/>
            <person name="Edwards K."/>
            <person name="Englund P.T."/>
            <person name="Fazelina G."/>
            <person name="Feldblyum T."/>
            <person name="Ferella M."/>
            <person name="Frasch A.C."/>
            <person name="Gull K."/>
            <person name="Horn D."/>
            <person name="Hou L."/>
            <person name="Huang Y."/>
            <person name="Kindlund E."/>
            <person name="Klingbeil M."/>
            <person name="Kluge S."/>
            <person name="Koo H."/>
            <person name="Lacerda D."/>
            <person name="Levin M.J."/>
            <person name="Lorenzi H."/>
            <person name="Louie T."/>
            <person name="Machado C.R."/>
            <person name="McCulloch R."/>
            <person name="McKenna A."/>
            <person name="Mizuno Y."/>
            <person name="Mottram J.C."/>
            <person name="Nelson S."/>
            <person name="Ochaya S."/>
            <person name="Osoegawa K."/>
            <person name="Pai G."/>
            <person name="Parsons M."/>
            <person name="Pentony M."/>
            <person name="Pettersson U."/>
            <person name="Pop M."/>
            <person name="Ramirez J.L."/>
            <person name="Rinta J."/>
            <person name="Robertson L."/>
            <person name="Salzberg S.L."/>
            <person name="Sanchez D.O."/>
            <person name="Seyler A."/>
            <person name="Sharma R."/>
            <person name="Shetty J."/>
            <person name="Simpson A.J."/>
            <person name="Sisk E."/>
            <person name="Tammi M.T."/>
            <person name="Tarleton R."/>
            <person name="Teixeira S."/>
            <person name="Van Aken S."/>
            <person name="Vogt C."/>
            <person name="Ward P.N."/>
            <person name="Wickstead B."/>
            <person name="Wortman J."/>
            <person name="White O."/>
            <person name="Fraser C.M."/>
            <person name="Stuart K.D."/>
            <person name="Andersson B."/>
        </authorList>
    </citation>
    <scope>NUCLEOTIDE SEQUENCE [LARGE SCALE GENOMIC DNA]</scope>
    <source>
        <strain evidence="1 2">CL Brener</strain>
    </source>
</reference>
<name>Q4D959_TRYCC</name>
<accession>Q4D959</accession>
<dbReference type="KEGG" id="tcr:506725.80"/>
<evidence type="ECO:0000313" key="2">
    <source>
        <dbReference type="Proteomes" id="UP000002296"/>
    </source>
</evidence>
<dbReference type="eggNOG" id="ENOG502SAG1">
    <property type="taxonomic scope" value="Eukaryota"/>
</dbReference>
<dbReference type="RefSeq" id="XP_810919.1">
    <property type="nucleotide sequence ID" value="XM_805826.1"/>
</dbReference>
<protein>
    <submittedName>
        <fullName evidence="1">Uncharacterized protein</fullName>
    </submittedName>
</protein>
<evidence type="ECO:0000313" key="1">
    <source>
        <dbReference type="EMBL" id="EAN89068.1"/>
    </source>
</evidence>
<dbReference type="Proteomes" id="UP000002296">
    <property type="component" value="Unassembled WGS sequence"/>
</dbReference>
<keyword evidence="2" id="KW-1185">Reference proteome</keyword>
<dbReference type="SMR" id="Q4D959"/>
<comment type="caution">
    <text evidence="1">The sequence shown here is derived from an EMBL/GenBank/DDBJ whole genome shotgun (WGS) entry which is preliminary data.</text>
</comment>
<organism evidence="1 2">
    <name type="scientific">Trypanosoma cruzi (strain CL Brener)</name>
    <dbReference type="NCBI Taxonomy" id="353153"/>
    <lineage>
        <taxon>Eukaryota</taxon>
        <taxon>Discoba</taxon>
        <taxon>Euglenozoa</taxon>
        <taxon>Kinetoplastea</taxon>
        <taxon>Metakinetoplastina</taxon>
        <taxon>Trypanosomatida</taxon>
        <taxon>Trypanosomatidae</taxon>
        <taxon>Trypanosoma</taxon>
        <taxon>Schizotrypanum</taxon>
    </lineage>
</organism>
<dbReference type="InParanoid" id="Q4D959"/>
<sequence>MHFYFYLFSSSMWMSADKIKEKKKRRKRMSLKKSLEELTRRSSLRRSSGLRASHVIIVGKRMVEDGCDSIVSLASPRLEERRQRRVVLHGVGTGDVIRAPSRFFDQIVEERRLPKSAHCYLWRGRGGCGPAWVRPRAIPCVHHAEARSCTRCPWMGLATAASREIKSERLRRTIESSLLPLASSSPAGGGQPELTRSPPSVRFFEPFDVPVAAHSMREMEFYFRRLSSEESLSSGQGMGSPAVTGEFCFSPNLKDAPECLLSTLEQQRLLLFLNRWAERLPPPVQQCLSAVFILQHSREGVTRLWERDLHVTLLLRQDVSNFGEQGPLCSPSQPEGLLSLAEQQLVDTVLSAVPLTKRLGIATVCSDGSMACLYPRPQRVECTMAADVAELVGVVPCVAVHGPSGKKAAANLPFMHSTVAFILGARDVARLEVSPPSLWRQAMSLEAVGSVLLSILGDFLRGGVLLLLPDPGGSLSFEEASTLSQSSGTHLLATAVSQWLGSMSTMSVVYIAREDRENGRGKWNLKGFDAAFSSTEEGPAMLFCLLDSVTDVEATVHVLRHGMTSLEQDWPLLVLKRIVFLQLTADGDFYLLANALCSVTAFMERRFKLGVDCGIVDIDPWTAATVGYFILEISPFTTS</sequence>
<dbReference type="PaxDb" id="353153-Q4D959"/>